<name>A0A127PKG3_9BURK</name>
<keyword evidence="2" id="KW-1185">Reference proteome</keyword>
<sequence>MTVSDILGEWSVEQVQGRAFSRSSNLPGFNSIWRSSIAGSACNIVADSASEYLNPFSTNIFAEK</sequence>
<evidence type="ECO:0000313" key="2">
    <source>
        <dbReference type="Proteomes" id="UP000071778"/>
    </source>
</evidence>
<proteinExistence type="predicted"/>
<dbReference type="Proteomes" id="UP000071778">
    <property type="component" value="Chromosome"/>
</dbReference>
<accession>A0A127PKG3</accession>
<evidence type="ECO:0000313" key="1">
    <source>
        <dbReference type="EMBL" id="AMP08171.1"/>
    </source>
</evidence>
<organism evidence="1 2">
    <name type="scientific">Collimonas arenae</name>
    <dbReference type="NCBI Taxonomy" id="279058"/>
    <lineage>
        <taxon>Bacteria</taxon>
        <taxon>Pseudomonadati</taxon>
        <taxon>Pseudomonadota</taxon>
        <taxon>Betaproteobacteria</taxon>
        <taxon>Burkholderiales</taxon>
        <taxon>Oxalobacteraceae</taxon>
        <taxon>Collimonas</taxon>
    </lineage>
</organism>
<dbReference type="EMBL" id="CP013235">
    <property type="protein sequence ID" value="AMP08171.1"/>
    <property type="molecule type" value="Genomic_DNA"/>
</dbReference>
<reference evidence="1 2" key="1">
    <citation type="submission" date="2015-11" db="EMBL/GenBank/DDBJ databases">
        <title>Exploring the genomic traits of fungus-feeding bacterial genus Collimonas.</title>
        <authorList>
            <person name="Song C."/>
            <person name="Schmidt R."/>
            <person name="de Jager V."/>
            <person name="Krzyzanowska D."/>
            <person name="Jongedijk E."/>
            <person name="Cankar K."/>
            <person name="Beekwilder J."/>
            <person name="van Veen A."/>
            <person name="de Boer W."/>
            <person name="van Veen J.A."/>
            <person name="Garbeva P."/>
        </authorList>
    </citation>
    <scope>NUCLEOTIDE SEQUENCE [LARGE SCALE GENOMIC DNA]</scope>
    <source>
        <strain evidence="1 2">Ter282</strain>
    </source>
</reference>
<protein>
    <submittedName>
        <fullName evidence="1">Uncharacterized protein</fullName>
    </submittedName>
</protein>
<dbReference type="AlphaFoldDB" id="A0A127PKG3"/>
<gene>
    <name evidence="1" type="ORF">CAter282_0353</name>
</gene>